<dbReference type="Pfam" id="PF00069">
    <property type="entry name" value="Pkinase"/>
    <property type="match status" value="1"/>
</dbReference>
<evidence type="ECO:0000259" key="10">
    <source>
        <dbReference type="PROSITE" id="PS50011"/>
    </source>
</evidence>
<keyword evidence="2" id="KW-0723">Serine/threonine-protein kinase</keyword>
<keyword evidence="3" id="KW-0808">Transferase</keyword>
<dbReference type="OMA" id="HESTHRH"/>
<feature type="domain" description="Protein kinase" evidence="10">
    <location>
        <begin position="1"/>
        <end position="249"/>
    </location>
</feature>
<accession>G4T8X8</accession>
<dbReference type="GO" id="GO:0000147">
    <property type="term" value="P:actin cortical patch assembly"/>
    <property type="evidence" value="ECO:0007669"/>
    <property type="project" value="TreeGrafter"/>
</dbReference>
<evidence type="ECO:0000256" key="3">
    <source>
        <dbReference type="ARBA" id="ARBA00022679"/>
    </source>
</evidence>
<evidence type="ECO:0000313" key="12">
    <source>
        <dbReference type="Proteomes" id="UP000007148"/>
    </source>
</evidence>
<keyword evidence="12" id="KW-1185">Reference proteome</keyword>
<feature type="compositionally biased region" description="Polar residues" evidence="9">
    <location>
        <begin position="590"/>
        <end position="601"/>
    </location>
</feature>
<reference evidence="11 12" key="1">
    <citation type="journal article" date="2011" name="PLoS Pathog.">
        <title>Endophytic Life Strategies Decoded by Genome and Transcriptome Analyses of the Mutualistic Root Symbiont Piriformospora indica.</title>
        <authorList>
            <person name="Zuccaro A."/>
            <person name="Lahrmann U."/>
            <person name="Guldener U."/>
            <person name="Langen G."/>
            <person name="Pfiffi S."/>
            <person name="Biedenkopf D."/>
            <person name="Wong P."/>
            <person name="Samans B."/>
            <person name="Grimm C."/>
            <person name="Basiewicz M."/>
            <person name="Murat C."/>
            <person name="Martin F."/>
            <person name="Kogel K.H."/>
        </authorList>
    </citation>
    <scope>NUCLEOTIDE SEQUENCE [LARGE SCALE GENOMIC DNA]</scope>
    <source>
        <strain evidence="11 12">DSM 11827</strain>
    </source>
</reference>
<evidence type="ECO:0000256" key="8">
    <source>
        <dbReference type="ARBA" id="ARBA00048679"/>
    </source>
</evidence>
<feature type="compositionally biased region" description="Pro residues" evidence="9">
    <location>
        <begin position="678"/>
        <end position="688"/>
    </location>
</feature>
<feature type="compositionally biased region" description="Low complexity" evidence="9">
    <location>
        <begin position="1135"/>
        <end position="1150"/>
    </location>
</feature>
<dbReference type="GO" id="GO:0005524">
    <property type="term" value="F:ATP binding"/>
    <property type="evidence" value="ECO:0007669"/>
    <property type="project" value="UniProtKB-KW"/>
</dbReference>
<protein>
    <recommendedName>
        <fullName evidence="1">non-specific serine/threonine protein kinase</fullName>
        <ecNumber evidence="1">2.7.11.1</ecNumber>
    </recommendedName>
</protein>
<feature type="compositionally biased region" description="Low complexity" evidence="9">
    <location>
        <begin position="897"/>
        <end position="910"/>
    </location>
</feature>
<name>G4T8X8_SERID</name>
<dbReference type="GO" id="GO:0004674">
    <property type="term" value="F:protein serine/threonine kinase activity"/>
    <property type="evidence" value="ECO:0007669"/>
    <property type="project" value="UniProtKB-KW"/>
</dbReference>
<comment type="catalytic activity">
    <reaction evidence="7">
        <text>L-threonyl-[protein] + ATP = O-phospho-L-threonyl-[protein] + ADP + H(+)</text>
        <dbReference type="Rhea" id="RHEA:46608"/>
        <dbReference type="Rhea" id="RHEA-COMP:11060"/>
        <dbReference type="Rhea" id="RHEA-COMP:11605"/>
        <dbReference type="ChEBI" id="CHEBI:15378"/>
        <dbReference type="ChEBI" id="CHEBI:30013"/>
        <dbReference type="ChEBI" id="CHEBI:30616"/>
        <dbReference type="ChEBI" id="CHEBI:61977"/>
        <dbReference type="ChEBI" id="CHEBI:456216"/>
        <dbReference type="EC" id="2.7.11.1"/>
    </reaction>
</comment>
<dbReference type="InParanoid" id="G4T8X8"/>
<feature type="compositionally biased region" description="Polar residues" evidence="9">
    <location>
        <begin position="1007"/>
        <end position="1026"/>
    </location>
</feature>
<dbReference type="PANTHER" id="PTHR22967">
    <property type="entry name" value="SERINE/THREONINE PROTEIN KINASE"/>
    <property type="match status" value="1"/>
</dbReference>
<feature type="compositionally biased region" description="Polar residues" evidence="9">
    <location>
        <begin position="1309"/>
        <end position="1327"/>
    </location>
</feature>
<feature type="region of interest" description="Disordered" evidence="9">
    <location>
        <begin position="312"/>
        <end position="398"/>
    </location>
</feature>
<dbReference type="Proteomes" id="UP000007148">
    <property type="component" value="Unassembled WGS sequence"/>
</dbReference>
<feature type="compositionally biased region" description="Polar residues" evidence="9">
    <location>
        <begin position="1360"/>
        <end position="1380"/>
    </location>
</feature>
<feature type="region of interest" description="Disordered" evidence="9">
    <location>
        <begin position="565"/>
        <end position="601"/>
    </location>
</feature>
<dbReference type="PROSITE" id="PS50011">
    <property type="entry name" value="PROTEIN_KINASE_DOM"/>
    <property type="match status" value="1"/>
</dbReference>
<feature type="compositionally biased region" description="Polar residues" evidence="9">
    <location>
        <begin position="828"/>
        <end position="842"/>
    </location>
</feature>
<dbReference type="eggNOG" id="KOG1989">
    <property type="taxonomic scope" value="Eukaryota"/>
</dbReference>
<evidence type="ECO:0000256" key="7">
    <source>
        <dbReference type="ARBA" id="ARBA00047899"/>
    </source>
</evidence>
<feature type="region of interest" description="Disordered" evidence="9">
    <location>
        <begin position="827"/>
        <end position="961"/>
    </location>
</feature>
<dbReference type="PANTHER" id="PTHR22967:SF57">
    <property type="entry name" value="AUXILIN, ISOFORM A-RELATED"/>
    <property type="match status" value="1"/>
</dbReference>
<dbReference type="EC" id="2.7.11.1" evidence="1"/>
<feature type="region of interest" description="Disordered" evidence="9">
    <location>
        <begin position="1070"/>
        <end position="1107"/>
    </location>
</feature>
<comment type="catalytic activity">
    <reaction evidence="8">
        <text>L-seryl-[protein] + ATP = O-phospho-L-seryl-[protein] + ADP + H(+)</text>
        <dbReference type="Rhea" id="RHEA:17989"/>
        <dbReference type="Rhea" id="RHEA-COMP:9863"/>
        <dbReference type="Rhea" id="RHEA-COMP:11604"/>
        <dbReference type="ChEBI" id="CHEBI:15378"/>
        <dbReference type="ChEBI" id="CHEBI:29999"/>
        <dbReference type="ChEBI" id="CHEBI:30616"/>
        <dbReference type="ChEBI" id="CHEBI:83421"/>
        <dbReference type="ChEBI" id="CHEBI:456216"/>
        <dbReference type="EC" id="2.7.11.1"/>
    </reaction>
</comment>
<feature type="region of interest" description="Disordered" evidence="9">
    <location>
        <begin position="1122"/>
        <end position="1435"/>
    </location>
</feature>
<proteinExistence type="predicted"/>
<feature type="compositionally biased region" description="Low complexity" evidence="9">
    <location>
        <begin position="434"/>
        <end position="461"/>
    </location>
</feature>
<evidence type="ECO:0000256" key="9">
    <source>
        <dbReference type="SAM" id="MobiDB-lite"/>
    </source>
</evidence>
<dbReference type="EMBL" id="CAFZ01000019">
    <property type="protein sequence ID" value="CCA67746.1"/>
    <property type="molecule type" value="Genomic_DNA"/>
</dbReference>
<feature type="compositionally biased region" description="Basic and acidic residues" evidence="9">
    <location>
        <begin position="1406"/>
        <end position="1418"/>
    </location>
</feature>
<feature type="compositionally biased region" description="Polar residues" evidence="9">
    <location>
        <begin position="1338"/>
        <end position="1348"/>
    </location>
</feature>
<evidence type="ECO:0000256" key="5">
    <source>
        <dbReference type="ARBA" id="ARBA00022777"/>
    </source>
</evidence>
<dbReference type="Gene3D" id="1.10.510.10">
    <property type="entry name" value="Transferase(Phosphotransferase) domain 1"/>
    <property type="match status" value="2"/>
</dbReference>
<dbReference type="GO" id="GO:0005737">
    <property type="term" value="C:cytoplasm"/>
    <property type="evidence" value="ECO:0007669"/>
    <property type="project" value="TreeGrafter"/>
</dbReference>
<evidence type="ECO:0000256" key="4">
    <source>
        <dbReference type="ARBA" id="ARBA00022741"/>
    </source>
</evidence>
<feature type="compositionally biased region" description="Polar residues" evidence="9">
    <location>
        <begin position="364"/>
        <end position="377"/>
    </location>
</feature>
<dbReference type="HOGENOM" id="CLU_003223_0_0_1"/>
<feature type="compositionally biased region" description="Polar residues" evidence="9">
    <location>
        <begin position="499"/>
        <end position="543"/>
    </location>
</feature>
<feature type="compositionally biased region" description="Pro residues" evidence="9">
    <location>
        <begin position="575"/>
        <end position="586"/>
    </location>
</feature>
<evidence type="ECO:0000256" key="6">
    <source>
        <dbReference type="ARBA" id="ARBA00022840"/>
    </source>
</evidence>
<keyword evidence="4" id="KW-0547">Nucleotide-binding</keyword>
<evidence type="ECO:0000256" key="2">
    <source>
        <dbReference type="ARBA" id="ARBA00022527"/>
    </source>
</evidence>
<evidence type="ECO:0000256" key="1">
    <source>
        <dbReference type="ARBA" id="ARBA00012513"/>
    </source>
</evidence>
<dbReference type="InterPro" id="IPR011009">
    <property type="entry name" value="Kinase-like_dom_sf"/>
</dbReference>
<keyword evidence="5 11" id="KW-0418">Kinase</keyword>
<feature type="compositionally biased region" description="Low complexity" evidence="9">
    <location>
        <begin position="1207"/>
        <end position="1220"/>
    </location>
</feature>
<feature type="region of interest" description="Disordered" evidence="9">
    <location>
        <begin position="973"/>
        <end position="1031"/>
    </location>
</feature>
<gene>
    <name evidence="11" type="ORF">PIIN_01571</name>
</gene>
<comment type="caution">
    <text evidence="11">The sequence shown here is derived from an EMBL/GenBank/DDBJ whole genome shotgun (WGS) entry which is preliminary data.</text>
</comment>
<keyword evidence="6" id="KW-0067">ATP-binding</keyword>
<evidence type="ECO:0000313" key="11">
    <source>
        <dbReference type="EMBL" id="CCA67746.1"/>
    </source>
</evidence>
<feature type="compositionally biased region" description="Low complexity" evidence="9">
    <location>
        <begin position="645"/>
        <end position="658"/>
    </location>
</feature>
<sequence>MLTSGGFAHVYLVKSATPVNGTQHHVLKRMLVADHVMLQDVKKEVDIMRILRGHPNIVNLIDSAWNQLPDGRFEVFILMEFCAGGGIIDMMNRRLRERLTEGEILQIFVDVENILQANETSFKLCDFGSATSVTKAPTTAAEMRALEYDLNRHTTLQYRAPEMVDPQLRRPIDEKSDVWALGVLLYKLCYYTTPFEEHGPLAILNVQYKLPPYPVYSSGMISLITSILREYGTQRPSVFEILDTVHRMRGTKSRYRYAPRPVAAQSPIPKSPDDIVSFRVSQTQKDLKSPLVSSAAQIRQGVMEAIAPMRRGRPNALTSNTPAGGMYADDLDLPTPRNAHFKSATTSEKWNPPAREAPAVLGGSNRTVHQRLQSQEWIPSRATKEPSKPQASPWDGLGSLDATEKAQAAQAGGFGDSFDPAIMAARRNLQNIAATSPPASSSSGSTTQQPSPFQPITSPPASGTQQSRFTMPTPSRLLQAPRPPMQTKPKDSFDDIPNLSMSAPTASILRPSSNASTQNGLVSAFSRPSTAAESIASTGTGLSSAAVVEGSAALSAAERFPSIEQLEFGGREKPAPPVGPRAPSPIKPSMYSQNRPPAYSQLSRMSYTGGLALDHDIITPPAGAPVSGVRSQQVTGTAMKGANVATPSAAASNTQTNANPPPTSKPPAFSHTPATPTKFPPTERPPSRFPTAERPIAPGRKGVLARRRQASMEIKAEPSPLARAPQEQDLLGQSLLSINQPLVTQRTPSPSAVPQRDWLMDEDIVLNNIPKASTGSLQPRLPTPEPSFVDPNKAKRATMGTALISNGRVPPGAPPGMETILANWQRGGITNPSTYQPANMQPTSSSSSTSGVALPGLVGKPGGDPRPPLTRMRSNTASRIMPGEQSPPLLPSRMTTQQQQQQQPQQRRLPSPQPENRPTLTENWSPVDQQFPPRAKSTFGETQTGADSSGNEDGPEDVESTTLRQMRARVHIRDSEAASSNQKAQEVETQRQHQARQGSVHDLIDVWSTNSRATGSSGKESLSQQLEHQRLPSRDLMSFQEPVQSTNMTNQQAAAAAMSRAMQLFPPLESLDRRQSPASASGSEKDVDAARPQPQKRNSGPKVRPAQLPFERARPQSLFIAPAPSSAPLHHMRNSPQDSLPVPSPSSSSPFDRQRSGRRGSISDMVSKYEALSVVSSGSGYTASNESGPMSPRPKPPVGAKPAPLRPGGVPPSASSSPVARKLPVLKTPTANVASPGNAFLPPIDPVALHQQQQQHREPKMSAPVKMRTSPLLFKPAEFPNEPTQPPYSNYAKERESPVESQRAGGSVSGLSSNFNYSSTHGTNLQPPVTAERDRSGSPASQTGTVSDANDDILLVSPRPRQTPQQSFSDNRSQSSVSQLQREKSPPPPSESPEQVYKGVGGLIDKWQKMSEEGEGKARVGIRPGGPRQQRKGNT</sequence>
<feature type="compositionally biased region" description="Polar residues" evidence="9">
    <location>
        <begin position="1174"/>
        <end position="1188"/>
    </location>
</feature>
<dbReference type="SUPFAM" id="SSF56112">
    <property type="entry name" value="Protein kinase-like (PK-like)"/>
    <property type="match status" value="1"/>
</dbReference>
<feature type="compositionally biased region" description="Polar residues" evidence="9">
    <location>
        <begin position="939"/>
        <end position="951"/>
    </location>
</feature>
<feature type="region of interest" description="Disordered" evidence="9">
    <location>
        <begin position="621"/>
        <end position="709"/>
    </location>
</feature>
<feature type="compositionally biased region" description="Polar residues" evidence="9">
    <location>
        <begin position="462"/>
        <end position="473"/>
    </location>
</feature>
<dbReference type="OrthoDB" id="2018507at2759"/>
<feature type="compositionally biased region" description="Polar residues" evidence="9">
    <location>
        <begin position="916"/>
        <end position="928"/>
    </location>
</feature>
<organism evidence="11 12">
    <name type="scientific">Serendipita indica (strain DSM 11827)</name>
    <name type="common">Root endophyte fungus</name>
    <name type="synonym">Piriformospora indica</name>
    <dbReference type="NCBI Taxonomy" id="1109443"/>
    <lineage>
        <taxon>Eukaryota</taxon>
        <taxon>Fungi</taxon>
        <taxon>Dikarya</taxon>
        <taxon>Basidiomycota</taxon>
        <taxon>Agaricomycotina</taxon>
        <taxon>Agaricomycetes</taxon>
        <taxon>Sebacinales</taxon>
        <taxon>Serendipitaceae</taxon>
        <taxon>Serendipita</taxon>
    </lineage>
</organism>
<dbReference type="STRING" id="1109443.G4T8X8"/>
<feature type="region of interest" description="Disordered" evidence="9">
    <location>
        <begin position="434"/>
        <end position="544"/>
    </location>
</feature>
<dbReference type="InterPro" id="IPR000719">
    <property type="entry name" value="Prot_kinase_dom"/>
</dbReference>
<dbReference type="GO" id="GO:0007015">
    <property type="term" value="P:actin filament organization"/>
    <property type="evidence" value="ECO:0007669"/>
    <property type="project" value="TreeGrafter"/>
</dbReference>